<dbReference type="EMBL" id="MTHB01000041">
    <property type="protein sequence ID" value="OXC79363.1"/>
    <property type="molecule type" value="Genomic_DNA"/>
</dbReference>
<comment type="caution">
    <text evidence="1">The sequence shown here is derived from an EMBL/GenBank/DDBJ whole genome shotgun (WGS) entry which is preliminary data.</text>
</comment>
<sequence>MPESSIPFFYADNCGIVRGDARTLLVKTIEAVRGLTIPAVE</sequence>
<proteinExistence type="predicted"/>
<evidence type="ECO:0000313" key="2">
    <source>
        <dbReference type="Proteomes" id="UP000214720"/>
    </source>
</evidence>
<dbReference type="Proteomes" id="UP000214720">
    <property type="component" value="Unassembled WGS sequence"/>
</dbReference>
<accession>A0A226X7Q9</accession>
<gene>
    <name evidence="1" type="ORF">BSU04_06705</name>
</gene>
<reference evidence="2" key="1">
    <citation type="submission" date="2017-01" db="EMBL/GenBank/DDBJ databases">
        <title>Genome Analysis of Deinococcus marmoris KOPRI26562.</title>
        <authorList>
            <person name="Kim J.H."/>
            <person name="Oh H.-M."/>
        </authorList>
    </citation>
    <scope>NUCLEOTIDE SEQUENCE [LARGE SCALE GENOMIC DNA]</scope>
    <source>
        <strain evidence="2">PAMC 26633</strain>
    </source>
</reference>
<dbReference type="AlphaFoldDB" id="A0A226X7Q9"/>
<evidence type="ECO:0000313" key="1">
    <source>
        <dbReference type="EMBL" id="OXC79363.1"/>
    </source>
</evidence>
<protein>
    <submittedName>
        <fullName evidence="1">Uncharacterized protein</fullName>
    </submittedName>
</protein>
<name>A0A226X7Q9_CABSO</name>
<organism evidence="1 2">
    <name type="scientific">Caballeronia sordidicola</name>
    <name type="common">Burkholderia sordidicola</name>
    <dbReference type="NCBI Taxonomy" id="196367"/>
    <lineage>
        <taxon>Bacteria</taxon>
        <taxon>Pseudomonadati</taxon>
        <taxon>Pseudomonadota</taxon>
        <taxon>Betaproteobacteria</taxon>
        <taxon>Burkholderiales</taxon>
        <taxon>Burkholderiaceae</taxon>
        <taxon>Caballeronia</taxon>
    </lineage>
</organism>